<evidence type="ECO:0000313" key="17">
    <source>
        <dbReference type="Proteomes" id="UP000289758"/>
    </source>
</evidence>
<dbReference type="InterPro" id="IPR058240">
    <property type="entry name" value="rSAM_sf"/>
</dbReference>
<keyword evidence="10 14" id="KW-0479">Metal-binding</keyword>
<feature type="active site" description="Proton acceptor" evidence="14">
    <location>
        <position position="91"/>
    </location>
</feature>
<dbReference type="PANTHER" id="PTHR30544:SF5">
    <property type="entry name" value="RADICAL SAM CORE DOMAIN-CONTAINING PROTEIN"/>
    <property type="match status" value="1"/>
</dbReference>
<keyword evidence="6 14" id="KW-0489">Methyltransferase</keyword>
<feature type="binding site" evidence="14">
    <location>
        <position position="131"/>
    </location>
    <ligand>
        <name>[4Fe-4S] cluster</name>
        <dbReference type="ChEBI" id="CHEBI:49883"/>
        <note>4Fe-4S-S-AdoMet</note>
    </ligand>
</feature>
<feature type="binding site" evidence="14">
    <location>
        <begin position="229"/>
        <end position="231"/>
    </location>
    <ligand>
        <name>S-adenosyl-L-methionine</name>
        <dbReference type="ChEBI" id="CHEBI:59789"/>
    </ligand>
</feature>
<evidence type="ECO:0000256" key="11">
    <source>
        <dbReference type="ARBA" id="ARBA00023004"/>
    </source>
</evidence>
<comment type="catalytic activity">
    <reaction evidence="14">
        <text>adenosine(2503) in 23S rRNA + 2 reduced [2Fe-2S]-[ferredoxin] + 2 S-adenosyl-L-methionine = 2-methyladenosine(2503) in 23S rRNA + 5'-deoxyadenosine + L-methionine + 2 oxidized [2Fe-2S]-[ferredoxin] + S-adenosyl-L-homocysteine</text>
        <dbReference type="Rhea" id="RHEA:42916"/>
        <dbReference type="Rhea" id="RHEA-COMP:10000"/>
        <dbReference type="Rhea" id="RHEA-COMP:10001"/>
        <dbReference type="Rhea" id="RHEA-COMP:10152"/>
        <dbReference type="Rhea" id="RHEA-COMP:10282"/>
        <dbReference type="ChEBI" id="CHEBI:17319"/>
        <dbReference type="ChEBI" id="CHEBI:33737"/>
        <dbReference type="ChEBI" id="CHEBI:33738"/>
        <dbReference type="ChEBI" id="CHEBI:57844"/>
        <dbReference type="ChEBI" id="CHEBI:57856"/>
        <dbReference type="ChEBI" id="CHEBI:59789"/>
        <dbReference type="ChEBI" id="CHEBI:74411"/>
        <dbReference type="ChEBI" id="CHEBI:74497"/>
        <dbReference type="EC" id="2.1.1.192"/>
    </reaction>
</comment>
<dbReference type="GO" id="GO:0019843">
    <property type="term" value="F:rRNA binding"/>
    <property type="evidence" value="ECO:0007669"/>
    <property type="project" value="UniProtKB-UniRule"/>
</dbReference>
<keyword evidence="11 14" id="KW-0408">Iron</keyword>
<evidence type="ECO:0000256" key="9">
    <source>
        <dbReference type="ARBA" id="ARBA00022694"/>
    </source>
</evidence>
<dbReference type="GO" id="GO:0070475">
    <property type="term" value="P:rRNA base methylation"/>
    <property type="evidence" value="ECO:0007669"/>
    <property type="project" value="UniProtKB-UniRule"/>
</dbReference>
<evidence type="ECO:0000259" key="15">
    <source>
        <dbReference type="PROSITE" id="PS51918"/>
    </source>
</evidence>
<dbReference type="GO" id="GO:0046872">
    <property type="term" value="F:metal ion binding"/>
    <property type="evidence" value="ECO:0007669"/>
    <property type="project" value="UniProtKB-KW"/>
</dbReference>
<accession>A0A4Q1AS69</accession>
<sequence length="360" mass="41128">MERKRLNSIYDYTLDELKSELKPSFRAKQVYNWLYKKYVNSYDEMKNIPKDLIEILKKDYPIEILEIVKKEQSLDGSIKYLFRLRDGHTVEAVLLLMKKRVENEDGNVEQSEKYTVCISTQVGCKVGCSFCLTAKGGFVRNLTVGEIVNQIVQIKRDNDIAENKSLNIVYMGMGEPLDNYDNFVHSVKVFSELDGLAISRRRQTVSTSGLSTKIEKLGNEDLGIQLAISLHAVDDELRSELIPMNKAYNIKSIIDAVKKFPVDTRKKVMFEYLVIKDKNDDIDSAKKLLKLLDGIKAKVNLIYFNPYPGTSYQRPQRDDMIKFQEYLITKGLLCTIRESKGLDISAACGQLKEKEANGSS</sequence>
<dbReference type="EC" id="2.1.1.192" evidence="14"/>
<dbReference type="InterPro" id="IPR027492">
    <property type="entry name" value="RNA_MTrfase_RlmN"/>
</dbReference>
<keyword evidence="9 14" id="KW-0819">tRNA processing</keyword>
<dbReference type="NCBIfam" id="TIGR00048">
    <property type="entry name" value="rRNA_mod_RlmN"/>
    <property type="match status" value="1"/>
</dbReference>
<dbReference type="PROSITE" id="PS51918">
    <property type="entry name" value="RADICAL_SAM"/>
    <property type="match status" value="1"/>
</dbReference>
<dbReference type="EMBL" id="PDKK01000001">
    <property type="protein sequence ID" value="RXK08494.1"/>
    <property type="molecule type" value="Genomic_DNA"/>
</dbReference>
<dbReference type="SFLD" id="SFLDS00029">
    <property type="entry name" value="Radical_SAM"/>
    <property type="match status" value="1"/>
</dbReference>
<comment type="function">
    <text evidence="14">Specifically methylates position 2 of adenine 2503 in 23S rRNA and position 2 of adenine 37 in tRNAs.</text>
</comment>
<dbReference type="InterPro" id="IPR004383">
    <property type="entry name" value="rRNA_lsu_MTrfase_RlmN/Cfr"/>
</dbReference>
<reference evidence="16 17" key="1">
    <citation type="submission" date="2017-10" db="EMBL/GenBank/DDBJ databases">
        <title>Genomics of the genus Arcobacter.</title>
        <authorList>
            <person name="Perez-Cataluna A."/>
            <person name="Figueras M.J."/>
        </authorList>
    </citation>
    <scope>NUCLEOTIDE SEQUENCE [LARGE SCALE GENOMIC DNA]</scope>
    <source>
        <strain evidence="16 17">CECT 8441</strain>
    </source>
</reference>
<dbReference type="HAMAP" id="MF_01849">
    <property type="entry name" value="RNA_methyltr_RlmN"/>
    <property type="match status" value="1"/>
</dbReference>
<dbReference type="GO" id="GO:0005737">
    <property type="term" value="C:cytoplasm"/>
    <property type="evidence" value="ECO:0007669"/>
    <property type="project" value="UniProtKB-SubCell"/>
</dbReference>
<feature type="domain" description="Radical SAM core" evidence="15">
    <location>
        <begin position="110"/>
        <end position="343"/>
    </location>
</feature>
<feature type="binding site" evidence="14">
    <location>
        <position position="128"/>
    </location>
    <ligand>
        <name>[4Fe-4S] cluster</name>
        <dbReference type="ChEBI" id="CHEBI:49883"/>
        <note>4Fe-4S-S-AdoMet</note>
    </ligand>
</feature>
<keyword evidence="4 14" id="KW-0963">Cytoplasm</keyword>
<evidence type="ECO:0000256" key="10">
    <source>
        <dbReference type="ARBA" id="ARBA00022723"/>
    </source>
</evidence>
<feature type="active site" description="S-methylcysteine intermediate" evidence="14">
    <location>
        <position position="348"/>
    </location>
</feature>
<dbReference type="InterPro" id="IPR006638">
    <property type="entry name" value="Elp3/MiaA/NifB-like_rSAM"/>
</dbReference>
<dbReference type="GO" id="GO:0000049">
    <property type="term" value="F:tRNA binding"/>
    <property type="evidence" value="ECO:0007669"/>
    <property type="project" value="UniProtKB-UniRule"/>
</dbReference>
<gene>
    <name evidence="14" type="primary">rlmN</name>
    <name evidence="16" type="ORF">CRV07_01445</name>
</gene>
<evidence type="ECO:0000256" key="4">
    <source>
        <dbReference type="ARBA" id="ARBA00022490"/>
    </source>
</evidence>
<dbReference type="InterPro" id="IPR048641">
    <property type="entry name" value="RlmN_N"/>
</dbReference>
<proteinExistence type="inferred from homology"/>
<evidence type="ECO:0000313" key="16">
    <source>
        <dbReference type="EMBL" id="RXK08494.1"/>
    </source>
</evidence>
<keyword evidence="8 14" id="KW-0949">S-adenosyl-L-methionine</keyword>
<evidence type="ECO:0000256" key="12">
    <source>
        <dbReference type="ARBA" id="ARBA00023014"/>
    </source>
</evidence>
<dbReference type="SUPFAM" id="SSF102114">
    <property type="entry name" value="Radical SAM enzymes"/>
    <property type="match status" value="1"/>
</dbReference>
<dbReference type="InterPro" id="IPR007197">
    <property type="entry name" value="rSAM"/>
</dbReference>
<name>A0A4Q1AS69_9BACT</name>
<dbReference type="PIRSF" id="PIRSF006004">
    <property type="entry name" value="CHP00048"/>
    <property type="match status" value="1"/>
</dbReference>
<comment type="caution">
    <text evidence="16">The sequence shown here is derived from an EMBL/GenBank/DDBJ whole genome shotgun (WGS) entry which is preliminary data.</text>
</comment>
<keyword evidence="12 14" id="KW-0411">Iron-sulfur</keyword>
<comment type="cofactor">
    <cofactor evidence="14">
        <name>[4Fe-4S] cluster</name>
        <dbReference type="ChEBI" id="CHEBI:49883"/>
    </cofactor>
    <text evidence="14">Binds 1 [4Fe-4S] cluster. The cluster is coordinated with 3 cysteines and an exchangeable S-adenosyl-L-methionine.</text>
</comment>
<dbReference type="Gene3D" id="1.10.150.530">
    <property type="match status" value="1"/>
</dbReference>
<keyword evidence="7 14" id="KW-0808">Transferase</keyword>
<dbReference type="AlphaFoldDB" id="A0A4Q1AS69"/>
<feature type="binding site" evidence="14">
    <location>
        <begin position="174"/>
        <end position="175"/>
    </location>
    <ligand>
        <name>S-adenosyl-L-methionine</name>
        <dbReference type="ChEBI" id="CHEBI:59789"/>
    </ligand>
</feature>
<dbReference type="GO" id="GO:0002935">
    <property type="term" value="F:tRNA (adenine(37)-C2)-methyltransferase activity"/>
    <property type="evidence" value="ECO:0007669"/>
    <property type="project" value="UniProtKB-UniRule"/>
</dbReference>
<comment type="similarity">
    <text evidence="2 14">Belongs to the radical SAM superfamily. RlmN family.</text>
</comment>
<organism evidence="16 17">
    <name type="scientific">Halarcobacter ebronensis</name>
    <dbReference type="NCBI Taxonomy" id="1462615"/>
    <lineage>
        <taxon>Bacteria</taxon>
        <taxon>Pseudomonadati</taxon>
        <taxon>Campylobacterota</taxon>
        <taxon>Epsilonproteobacteria</taxon>
        <taxon>Campylobacterales</taxon>
        <taxon>Arcobacteraceae</taxon>
        <taxon>Halarcobacter</taxon>
    </lineage>
</organism>
<dbReference type="GO" id="GO:0051539">
    <property type="term" value="F:4 iron, 4 sulfur cluster binding"/>
    <property type="evidence" value="ECO:0007669"/>
    <property type="project" value="UniProtKB-UniRule"/>
</dbReference>
<dbReference type="SFLD" id="SFLDG01062">
    <property type="entry name" value="methyltransferase_(Class_A)"/>
    <property type="match status" value="1"/>
</dbReference>
<keyword evidence="3 14" id="KW-0004">4Fe-4S</keyword>
<feature type="binding site" evidence="14">
    <location>
        <position position="206"/>
    </location>
    <ligand>
        <name>S-adenosyl-L-methionine</name>
        <dbReference type="ChEBI" id="CHEBI:59789"/>
    </ligand>
</feature>
<evidence type="ECO:0000256" key="7">
    <source>
        <dbReference type="ARBA" id="ARBA00022679"/>
    </source>
</evidence>
<evidence type="ECO:0000256" key="3">
    <source>
        <dbReference type="ARBA" id="ARBA00022485"/>
    </source>
</evidence>
<keyword evidence="13 14" id="KW-1015">Disulfide bond</keyword>
<dbReference type="Pfam" id="PF04055">
    <property type="entry name" value="Radical_SAM"/>
    <property type="match status" value="1"/>
</dbReference>
<feature type="binding site" evidence="14">
    <location>
        <position position="305"/>
    </location>
    <ligand>
        <name>S-adenosyl-L-methionine</name>
        <dbReference type="ChEBI" id="CHEBI:59789"/>
    </ligand>
</feature>
<evidence type="ECO:0000256" key="5">
    <source>
        <dbReference type="ARBA" id="ARBA00022552"/>
    </source>
</evidence>
<dbReference type="InterPro" id="IPR013785">
    <property type="entry name" value="Aldolase_TIM"/>
</dbReference>
<evidence type="ECO:0000256" key="2">
    <source>
        <dbReference type="ARBA" id="ARBA00007544"/>
    </source>
</evidence>
<comment type="catalytic activity">
    <reaction evidence="14">
        <text>adenosine(37) in tRNA + 2 reduced [2Fe-2S]-[ferredoxin] + 2 S-adenosyl-L-methionine = 2-methyladenosine(37) in tRNA + 5'-deoxyadenosine + L-methionine + 2 oxidized [2Fe-2S]-[ferredoxin] + S-adenosyl-L-homocysteine</text>
        <dbReference type="Rhea" id="RHEA:43332"/>
        <dbReference type="Rhea" id="RHEA-COMP:10000"/>
        <dbReference type="Rhea" id="RHEA-COMP:10001"/>
        <dbReference type="Rhea" id="RHEA-COMP:10162"/>
        <dbReference type="Rhea" id="RHEA-COMP:10485"/>
        <dbReference type="ChEBI" id="CHEBI:17319"/>
        <dbReference type="ChEBI" id="CHEBI:33737"/>
        <dbReference type="ChEBI" id="CHEBI:33738"/>
        <dbReference type="ChEBI" id="CHEBI:57844"/>
        <dbReference type="ChEBI" id="CHEBI:57856"/>
        <dbReference type="ChEBI" id="CHEBI:59789"/>
        <dbReference type="ChEBI" id="CHEBI:74411"/>
        <dbReference type="ChEBI" id="CHEBI:74497"/>
        <dbReference type="EC" id="2.1.1.192"/>
    </reaction>
</comment>
<dbReference type="GO" id="GO:0070040">
    <property type="term" value="F:rRNA (adenine(2503)-C2-)-methyltransferase activity"/>
    <property type="evidence" value="ECO:0007669"/>
    <property type="project" value="UniProtKB-UniRule"/>
</dbReference>
<comment type="caution">
    <text evidence="14">Lacks conserved residue(s) required for the propagation of feature annotation.</text>
</comment>
<dbReference type="Pfam" id="PF21016">
    <property type="entry name" value="RlmN_N"/>
    <property type="match status" value="1"/>
</dbReference>
<evidence type="ECO:0000256" key="8">
    <source>
        <dbReference type="ARBA" id="ARBA00022691"/>
    </source>
</evidence>
<dbReference type="GO" id="GO:0030488">
    <property type="term" value="P:tRNA methylation"/>
    <property type="evidence" value="ECO:0007669"/>
    <property type="project" value="UniProtKB-UniRule"/>
</dbReference>
<dbReference type="SFLD" id="SFLDF00275">
    <property type="entry name" value="adenosine_C2_methyltransferase"/>
    <property type="match status" value="1"/>
</dbReference>
<keyword evidence="5 14" id="KW-0698">rRNA processing</keyword>
<evidence type="ECO:0000256" key="1">
    <source>
        <dbReference type="ARBA" id="ARBA00004496"/>
    </source>
</evidence>
<evidence type="ECO:0000256" key="14">
    <source>
        <dbReference type="HAMAP-Rule" id="MF_01849"/>
    </source>
</evidence>
<dbReference type="Gene3D" id="3.20.20.70">
    <property type="entry name" value="Aldolase class I"/>
    <property type="match status" value="1"/>
</dbReference>
<dbReference type="SMART" id="SM00729">
    <property type="entry name" value="Elp3"/>
    <property type="match status" value="1"/>
</dbReference>
<protein>
    <recommendedName>
        <fullName evidence="14">Probable dual-specificity RNA methyltransferase RlmN</fullName>
        <ecNumber evidence="14">2.1.1.192</ecNumber>
    </recommendedName>
    <alternativeName>
        <fullName evidence="14">23S rRNA (adenine(2503)-C(2))-methyltransferase</fullName>
    </alternativeName>
    <alternativeName>
        <fullName evidence="14">23S rRNA m2A2503 methyltransferase</fullName>
    </alternativeName>
    <alternativeName>
        <fullName evidence="14">Ribosomal RNA large subunit methyltransferase N</fullName>
    </alternativeName>
    <alternativeName>
        <fullName evidence="14">tRNA (adenine(37)-C(2))-methyltransferase</fullName>
    </alternativeName>
    <alternativeName>
        <fullName evidence="14">tRNA m2A37 methyltransferase</fullName>
    </alternativeName>
</protein>
<feature type="binding site" evidence="14">
    <location>
        <position position="124"/>
    </location>
    <ligand>
        <name>[4Fe-4S] cluster</name>
        <dbReference type="ChEBI" id="CHEBI:49883"/>
        <note>4Fe-4S-S-AdoMet</note>
    </ligand>
</feature>
<keyword evidence="17" id="KW-1185">Reference proteome</keyword>
<dbReference type="OrthoDB" id="9793973at2"/>
<dbReference type="FunFam" id="3.20.20.70:FF:000014">
    <property type="entry name" value="Probable dual-specificity RNA methyltransferase RlmN"/>
    <property type="match status" value="1"/>
</dbReference>
<dbReference type="Proteomes" id="UP000289758">
    <property type="component" value="Unassembled WGS sequence"/>
</dbReference>
<comment type="subcellular location">
    <subcellularLocation>
        <location evidence="1 14">Cytoplasm</location>
    </subcellularLocation>
</comment>
<dbReference type="PANTHER" id="PTHR30544">
    <property type="entry name" value="23S RRNA METHYLTRANSFERASE"/>
    <property type="match status" value="1"/>
</dbReference>
<evidence type="ECO:0000256" key="13">
    <source>
        <dbReference type="ARBA" id="ARBA00023157"/>
    </source>
</evidence>
<evidence type="ECO:0000256" key="6">
    <source>
        <dbReference type="ARBA" id="ARBA00022603"/>
    </source>
</evidence>
<comment type="miscellaneous">
    <text evidence="14">Reaction proceeds by a ping-pong mechanism involving intermediate methylation of a conserved cysteine residue.</text>
</comment>
<dbReference type="InterPro" id="IPR040072">
    <property type="entry name" value="Methyltransferase_A"/>
</dbReference>